<dbReference type="Pfam" id="PF24575">
    <property type="entry name" value="TPR_Slam"/>
    <property type="match status" value="1"/>
</dbReference>
<gene>
    <name evidence="10" type="ordered locus">PARA_06350</name>
</gene>
<proteinExistence type="inferred from homology"/>
<feature type="domain" description="Surface lipoprotein assembly modifier C-terminal" evidence="8">
    <location>
        <begin position="197"/>
        <end position="492"/>
    </location>
</feature>
<evidence type="ECO:0000256" key="1">
    <source>
        <dbReference type="ARBA" id="ARBA00004571"/>
    </source>
</evidence>
<dbReference type="InterPro" id="IPR007655">
    <property type="entry name" value="Slam_C"/>
</dbReference>
<evidence type="ECO:0000256" key="3">
    <source>
        <dbReference type="ARBA" id="ARBA00022692"/>
    </source>
</evidence>
<evidence type="ECO:0000313" key="11">
    <source>
        <dbReference type="Proteomes" id="UP000007052"/>
    </source>
</evidence>
<organism evidence="10 11">
    <name type="scientific">Haemophilus parainfluenzae (strain T3T1)</name>
    <dbReference type="NCBI Taxonomy" id="862965"/>
    <lineage>
        <taxon>Bacteria</taxon>
        <taxon>Pseudomonadati</taxon>
        <taxon>Pseudomonadota</taxon>
        <taxon>Gammaproteobacteria</taxon>
        <taxon>Pasteurellales</taxon>
        <taxon>Pasteurellaceae</taxon>
        <taxon>Haemophilus</taxon>
    </lineage>
</organism>
<evidence type="ECO:0000256" key="5">
    <source>
        <dbReference type="ARBA" id="ARBA00023136"/>
    </source>
</evidence>
<keyword evidence="4" id="KW-0732">Signal</keyword>
<dbReference type="AlphaFoldDB" id="A0AB33QJY2"/>
<protein>
    <recommendedName>
        <fullName evidence="12">DUF560 domain-containing protein</fullName>
    </recommendedName>
</protein>
<comment type="similarity">
    <text evidence="7">Belongs to the Slam family.</text>
</comment>
<keyword evidence="2" id="KW-1134">Transmembrane beta strand</keyword>
<comment type="subcellular location">
    <subcellularLocation>
        <location evidence="1">Cell outer membrane</location>
        <topology evidence="1">Multi-pass membrane protein</topology>
    </subcellularLocation>
</comment>
<keyword evidence="5" id="KW-0472">Membrane</keyword>
<evidence type="ECO:0000256" key="7">
    <source>
        <dbReference type="ARBA" id="ARBA00023609"/>
    </source>
</evidence>
<evidence type="ECO:0000256" key="2">
    <source>
        <dbReference type="ARBA" id="ARBA00022452"/>
    </source>
</evidence>
<dbReference type="InterPro" id="IPR057556">
    <property type="entry name" value="TPR_Slam"/>
</dbReference>
<dbReference type="EMBL" id="FQ312002">
    <property type="protein sequence ID" value="CBW14742.1"/>
    <property type="molecule type" value="Genomic_DNA"/>
</dbReference>
<evidence type="ECO:0000313" key="10">
    <source>
        <dbReference type="EMBL" id="CBW14742.1"/>
    </source>
</evidence>
<sequence>MKQPLLYGIVFSLLMPQCVDANEQNQNDQAKLNQAIKTEQQTLQKALLNKQSLEESNVSRKDDYTRFTGKYLVEHPEILEKILVESLINTNKQVLPTLIALYKRVPNRDESLLEWGNAILLTDTNLNDSVSEYRKLLANFPDNNFIRFQLARVLFFNQEFDASKNQFEKLRAADNVSAQDREVFNQFISAINEKSQWTYSFGITYLNDKNLSNSAKEGTIVVLPNGQTAVYNTPRQKGNGVGISLGANKQWALSGGKYIVLNTGMNTKYYWNNKNYNDLTGVFGLGLGYSDARFNIEVQPYVNKRWYSGGVNGSESLKQYYDTYGVSLSTSYWLNQSFKYSFYYDYGYEKYKQENYATQYQGGTHLISNSLMYVPSPTQYWALSLDFMTKNARDKSNSFLREGARLSWGQEWPLGISTNTSFGIAKRNYKEASFLGKQKNNEYNASISIWNKKIHYAGFTPRLTWIYTKTNSNISLYTYDKNQMVIEATRTF</sequence>
<feature type="domain" description="Surface lipoprotein assembly modifier N-terminal TPR repeats region" evidence="9">
    <location>
        <begin position="67"/>
        <end position="167"/>
    </location>
</feature>
<evidence type="ECO:0000256" key="4">
    <source>
        <dbReference type="ARBA" id="ARBA00022729"/>
    </source>
</evidence>
<dbReference type="Pfam" id="PF04575">
    <property type="entry name" value="SlipAM"/>
    <property type="match status" value="1"/>
</dbReference>
<keyword evidence="6" id="KW-0998">Cell outer membrane</keyword>
<name>A0AB33QJY2_HAEP3</name>
<evidence type="ECO:0000256" key="6">
    <source>
        <dbReference type="ARBA" id="ARBA00023237"/>
    </source>
</evidence>
<reference evidence="11" key="1">
    <citation type="submission" date="2010-07" db="EMBL/GenBank/DDBJ databases">
        <title>The genome sequence of Haemophilus parainfluenzae T3T1.</title>
        <authorList>
            <person name="Crook D."/>
            <person name="Hood D."/>
            <person name="Moxon R."/>
            <person name="Parkhill J."/>
            <person name="Aslett M."/>
            <person name="Bentley S.D."/>
        </authorList>
    </citation>
    <scope>NUCLEOTIDE SEQUENCE [LARGE SCALE GENOMIC DNA]</scope>
    <source>
        <strain evidence="11">T3T1</strain>
    </source>
</reference>
<accession>A0AB33QJY2</accession>
<dbReference type="Proteomes" id="UP000007052">
    <property type="component" value="Chromosome"/>
</dbReference>
<keyword evidence="3" id="KW-0812">Transmembrane</keyword>
<evidence type="ECO:0008006" key="12">
    <source>
        <dbReference type="Google" id="ProtNLM"/>
    </source>
</evidence>
<dbReference type="RefSeq" id="WP_014064519.1">
    <property type="nucleotide sequence ID" value="NC_015964.1"/>
</dbReference>
<evidence type="ECO:0000259" key="8">
    <source>
        <dbReference type="Pfam" id="PF04575"/>
    </source>
</evidence>
<dbReference type="KEGG" id="hpr:PARA_06350"/>
<dbReference type="GO" id="GO:0009279">
    <property type="term" value="C:cell outer membrane"/>
    <property type="evidence" value="ECO:0007669"/>
    <property type="project" value="UniProtKB-SubCell"/>
</dbReference>
<evidence type="ECO:0000259" key="9">
    <source>
        <dbReference type="Pfam" id="PF24575"/>
    </source>
</evidence>